<comment type="subcellular location">
    <subcellularLocation>
        <location evidence="1">Membrane</location>
        <topology evidence="1">Multi-pass membrane protein</topology>
    </subcellularLocation>
</comment>
<feature type="transmembrane region" description="Helical" evidence="5">
    <location>
        <begin position="102"/>
        <end position="119"/>
    </location>
</feature>
<proteinExistence type="predicted"/>
<reference evidence="8 10" key="1">
    <citation type="submission" date="2016-12" db="EMBL/GenBank/DDBJ databases">
        <title>Clostridium tepidum sp. nov., a close relative of Clostridium sporogenes and Clostridium botulinum Group I.</title>
        <authorList>
            <person name="Dobritsa A.P."/>
            <person name="Kutumbaka K.K."/>
            <person name="Werner K."/>
            <person name="Wiedmann M."/>
            <person name="Asmus A."/>
            <person name="Samadpour M."/>
        </authorList>
    </citation>
    <scope>NUCLEOTIDE SEQUENCE [LARGE SCALE GENOMIC DNA]</scope>
    <source>
        <strain evidence="8 10">IEH 97212</strain>
    </source>
</reference>
<feature type="transmembrane region" description="Helical" evidence="5">
    <location>
        <begin position="199"/>
        <end position="216"/>
    </location>
</feature>
<dbReference type="STRING" id="1962263.BS637_08965"/>
<dbReference type="InterPro" id="IPR051533">
    <property type="entry name" value="WaaL-like"/>
</dbReference>
<name>A0A1S9I348_9CLOT</name>
<accession>A0A1S9I348</accession>
<feature type="transmembrane region" description="Helical" evidence="5">
    <location>
        <begin position="68"/>
        <end position="90"/>
    </location>
</feature>
<dbReference type="Proteomes" id="UP000190256">
    <property type="component" value="Unassembled WGS sequence"/>
</dbReference>
<feature type="transmembrane region" description="Helical" evidence="5">
    <location>
        <begin position="222"/>
        <end position="251"/>
    </location>
</feature>
<evidence type="ECO:0000256" key="5">
    <source>
        <dbReference type="SAM" id="Phobius"/>
    </source>
</evidence>
<feature type="transmembrane region" description="Helical" evidence="5">
    <location>
        <begin position="131"/>
        <end position="152"/>
    </location>
</feature>
<organism evidence="8 10">
    <name type="scientific">Clostridium tepidum</name>
    <dbReference type="NCBI Taxonomy" id="1962263"/>
    <lineage>
        <taxon>Bacteria</taxon>
        <taxon>Bacillati</taxon>
        <taxon>Bacillota</taxon>
        <taxon>Clostridia</taxon>
        <taxon>Eubacteriales</taxon>
        <taxon>Clostridiaceae</taxon>
        <taxon>Clostridium</taxon>
    </lineage>
</organism>
<feature type="transmembrane region" description="Helical" evidence="5">
    <location>
        <begin position="172"/>
        <end position="190"/>
    </location>
</feature>
<dbReference type="Pfam" id="PF04932">
    <property type="entry name" value="Wzy_C"/>
    <property type="match status" value="1"/>
</dbReference>
<evidence type="ECO:0000256" key="2">
    <source>
        <dbReference type="ARBA" id="ARBA00022692"/>
    </source>
</evidence>
<evidence type="ECO:0000313" key="7">
    <source>
        <dbReference type="EMBL" id="OOO61926.1"/>
    </source>
</evidence>
<dbReference type="AlphaFoldDB" id="A0A1S9I348"/>
<dbReference type="EMBL" id="MRAE01000026">
    <property type="protein sequence ID" value="OOO64733.1"/>
    <property type="molecule type" value="Genomic_DNA"/>
</dbReference>
<feature type="transmembrane region" description="Helical" evidence="5">
    <location>
        <begin position="38"/>
        <end position="56"/>
    </location>
</feature>
<evidence type="ECO:0000259" key="6">
    <source>
        <dbReference type="Pfam" id="PF04932"/>
    </source>
</evidence>
<reference evidence="7 9" key="2">
    <citation type="submission" date="2016-12" db="EMBL/GenBank/DDBJ databases">
        <title>Clostridium tepidum sp. nov., a close relative of Clostridium sporogenes and Clostridium botulinum Group I.</title>
        <authorList>
            <person name="Dobritsa A.P."/>
            <person name="Kutumbaka K."/>
            <person name="Werner K."/>
            <person name="Samadpour M."/>
        </authorList>
    </citation>
    <scope>NUCLEOTIDE SEQUENCE [LARGE SCALE GENOMIC DNA]</scope>
    <source>
        <strain evidence="7 9">PE</strain>
    </source>
</reference>
<dbReference type="OrthoDB" id="9806320at2"/>
<evidence type="ECO:0000313" key="8">
    <source>
        <dbReference type="EMBL" id="OOO64733.1"/>
    </source>
</evidence>
<dbReference type="RefSeq" id="WP_078024398.1">
    <property type="nucleotide sequence ID" value="NZ_JADPGM010000007.1"/>
</dbReference>
<protein>
    <submittedName>
        <fullName evidence="8">Exopolysaccharide biosynthesis protein</fullName>
    </submittedName>
</protein>
<feature type="transmembrane region" description="Helical" evidence="5">
    <location>
        <begin position="365"/>
        <end position="383"/>
    </location>
</feature>
<feature type="transmembrane region" description="Helical" evidence="5">
    <location>
        <begin position="7"/>
        <end position="26"/>
    </location>
</feature>
<keyword evidence="3 5" id="KW-1133">Transmembrane helix</keyword>
<dbReference type="PANTHER" id="PTHR37422">
    <property type="entry name" value="TEICHURONIC ACID BIOSYNTHESIS PROTEIN TUAE"/>
    <property type="match status" value="1"/>
</dbReference>
<dbReference type="PANTHER" id="PTHR37422:SF17">
    <property type="entry name" value="O-ANTIGEN LIGASE"/>
    <property type="match status" value="1"/>
</dbReference>
<dbReference type="InterPro" id="IPR007016">
    <property type="entry name" value="O-antigen_ligase-rel_domated"/>
</dbReference>
<evidence type="ECO:0000256" key="3">
    <source>
        <dbReference type="ARBA" id="ARBA00022989"/>
    </source>
</evidence>
<feature type="transmembrane region" description="Helical" evidence="5">
    <location>
        <begin position="392"/>
        <end position="410"/>
    </location>
</feature>
<dbReference type="EMBL" id="MRAD01000008">
    <property type="protein sequence ID" value="OOO61926.1"/>
    <property type="molecule type" value="Genomic_DNA"/>
</dbReference>
<gene>
    <name evidence="7" type="ORF">BS637_08965</name>
    <name evidence="8" type="ORF">BS638_10140</name>
</gene>
<evidence type="ECO:0000256" key="4">
    <source>
        <dbReference type="ARBA" id="ARBA00023136"/>
    </source>
</evidence>
<evidence type="ECO:0000256" key="1">
    <source>
        <dbReference type="ARBA" id="ARBA00004141"/>
    </source>
</evidence>
<feature type="domain" description="O-antigen ligase-related" evidence="6">
    <location>
        <begin position="205"/>
        <end position="340"/>
    </location>
</feature>
<evidence type="ECO:0000313" key="9">
    <source>
        <dbReference type="Proteomes" id="UP000190206"/>
    </source>
</evidence>
<keyword evidence="4 5" id="KW-0472">Membrane</keyword>
<dbReference type="Proteomes" id="UP000190206">
    <property type="component" value="Unassembled WGS sequence"/>
</dbReference>
<sequence length="415" mass="48251">MKKFSNFLSYIISIYIFVLPILPSKFKYKNIPLNADVLLAFIIIIFVIAIITNKDIRKKFIYEIKRDFFINYNSLFMVLWIFMMFISTSYAVDKNLALKESIRISTYLFLFFMIKYYIIDKKMINRIMYSSIASSMIIGIIGIVQYCLGKGIKYYGGGEAVSRIVSTLENSNNLGAFFVLFIFPFIILFIKEKKIKKKIIFGCITLIFLLNIILSFSRNAWLALIIGYIALIFIYNFRLIYGVIIAIPIGLMIPQIFNRIKDIGNINQNLSRLSLWEIALKMIKDNKILGVGNGNYRTLYEEYYRKVKKIGYYKAHENFHPHNAYLKAQCELGIVGSISLIGFLISSLIKNNSFSNNVDNNFYKYFYKGFTASIVAFMFMNFIDNFFSAPKVIAFFFIFLAISDSYSYNIQNKSL</sequence>
<feature type="transmembrane region" description="Helical" evidence="5">
    <location>
        <begin position="324"/>
        <end position="345"/>
    </location>
</feature>
<evidence type="ECO:0000313" key="10">
    <source>
        <dbReference type="Proteomes" id="UP000190256"/>
    </source>
</evidence>
<dbReference type="GO" id="GO:0016020">
    <property type="term" value="C:membrane"/>
    <property type="evidence" value="ECO:0007669"/>
    <property type="project" value="UniProtKB-SubCell"/>
</dbReference>
<keyword evidence="2 5" id="KW-0812">Transmembrane</keyword>
<comment type="caution">
    <text evidence="8">The sequence shown here is derived from an EMBL/GenBank/DDBJ whole genome shotgun (WGS) entry which is preliminary data.</text>
</comment>
<keyword evidence="9" id="KW-1185">Reference proteome</keyword>